<dbReference type="Pfam" id="PF00015">
    <property type="entry name" value="MCPsignal"/>
    <property type="match status" value="1"/>
</dbReference>
<keyword evidence="2" id="KW-1003">Cell membrane</keyword>
<evidence type="ECO:0000256" key="10">
    <source>
        <dbReference type="ARBA" id="ARBA00029447"/>
    </source>
</evidence>
<evidence type="ECO:0000313" key="15">
    <source>
        <dbReference type="EMBL" id="TCP12681.1"/>
    </source>
</evidence>
<dbReference type="InterPro" id="IPR003660">
    <property type="entry name" value="HAMP_dom"/>
</dbReference>
<dbReference type="CDD" id="cd06225">
    <property type="entry name" value="HAMP"/>
    <property type="match status" value="1"/>
</dbReference>
<dbReference type="GO" id="GO:0005886">
    <property type="term" value="C:plasma membrane"/>
    <property type="evidence" value="ECO:0007669"/>
    <property type="project" value="UniProtKB-SubCell"/>
</dbReference>
<dbReference type="RefSeq" id="WP_119014484.1">
    <property type="nucleotide sequence ID" value="NZ_QXNC01000038.1"/>
</dbReference>
<dbReference type="GO" id="GO:0006935">
    <property type="term" value="P:chemotaxis"/>
    <property type="evidence" value="ECO:0007669"/>
    <property type="project" value="UniProtKB-KW"/>
</dbReference>
<dbReference type="InterPro" id="IPR051310">
    <property type="entry name" value="MCP_chemotaxis"/>
</dbReference>
<accession>A0A4R2MTI2</accession>
<comment type="subcellular location">
    <subcellularLocation>
        <location evidence="1">Cell inner membrane</location>
        <topology evidence="1">Multi-pass membrane protein</topology>
    </subcellularLocation>
</comment>
<dbReference type="Proteomes" id="UP000295182">
    <property type="component" value="Unassembled WGS sequence"/>
</dbReference>
<dbReference type="Pfam" id="PF00672">
    <property type="entry name" value="HAMP"/>
    <property type="match status" value="1"/>
</dbReference>
<evidence type="ECO:0000256" key="9">
    <source>
        <dbReference type="ARBA" id="ARBA00023224"/>
    </source>
</evidence>
<dbReference type="GO" id="GO:0007165">
    <property type="term" value="P:signal transduction"/>
    <property type="evidence" value="ECO:0007669"/>
    <property type="project" value="UniProtKB-KW"/>
</dbReference>
<evidence type="ECO:0000256" key="12">
    <source>
        <dbReference type="SAM" id="Phobius"/>
    </source>
</evidence>
<evidence type="ECO:0000256" key="8">
    <source>
        <dbReference type="ARBA" id="ARBA00023136"/>
    </source>
</evidence>
<evidence type="ECO:0000256" key="6">
    <source>
        <dbReference type="ARBA" id="ARBA00022692"/>
    </source>
</evidence>
<feature type="domain" description="HAMP" evidence="14">
    <location>
        <begin position="233"/>
        <end position="285"/>
    </location>
</feature>
<dbReference type="PROSITE" id="PS50111">
    <property type="entry name" value="CHEMOTAXIS_TRANSDUC_2"/>
    <property type="match status" value="1"/>
</dbReference>
<keyword evidence="8 12" id="KW-0472">Membrane</keyword>
<dbReference type="Gene3D" id="6.10.340.10">
    <property type="match status" value="1"/>
</dbReference>
<evidence type="ECO:0000259" key="14">
    <source>
        <dbReference type="PROSITE" id="PS50885"/>
    </source>
</evidence>
<feature type="domain" description="Methyl-accepting transducer" evidence="13">
    <location>
        <begin position="290"/>
        <end position="519"/>
    </location>
</feature>
<evidence type="ECO:0000256" key="4">
    <source>
        <dbReference type="ARBA" id="ARBA00022500"/>
    </source>
</evidence>
<dbReference type="InterPro" id="IPR004090">
    <property type="entry name" value="Chemotax_Me-accpt_rcpt"/>
</dbReference>
<reference evidence="15 16" key="1">
    <citation type="submission" date="2019-03" db="EMBL/GenBank/DDBJ databases">
        <title>Genomic Encyclopedia of Type Strains, Phase IV (KMG-IV): sequencing the most valuable type-strain genomes for metagenomic binning, comparative biology and taxonomic classification.</title>
        <authorList>
            <person name="Goeker M."/>
        </authorList>
    </citation>
    <scope>NUCLEOTIDE SEQUENCE [LARGE SCALE GENOMIC DNA]</scope>
    <source>
        <strain evidence="15 16">DSM 1837</strain>
    </source>
</reference>
<feature type="transmembrane region" description="Helical" evidence="12">
    <location>
        <begin position="30"/>
        <end position="49"/>
    </location>
</feature>
<gene>
    <name evidence="15" type="ORF">EV674_13611</name>
</gene>
<evidence type="ECO:0000256" key="2">
    <source>
        <dbReference type="ARBA" id="ARBA00022475"/>
    </source>
</evidence>
<evidence type="ECO:0000256" key="5">
    <source>
        <dbReference type="ARBA" id="ARBA00022519"/>
    </source>
</evidence>
<keyword evidence="9 11" id="KW-0807">Transducer</keyword>
<evidence type="ECO:0000256" key="3">
    <source>
        <dbReference type="ARBA" id="ARBA00022481"/>
    </source>
</evidence>
<dbReference type="PANTHER" id="PTHR43531:SF14">
    <property type="entry name" value="METHYL-ACCEPTING CHEMOTAXIS PROTEIN I-RELATED"/>
    <property type="match status" value="1"/>
</dbReference>
<name>A0A4R2MTI2_9BURK</name>
<proteinExistence type="inferred from homology"/>
<comment type="caution">
    <text evidence="15">The sequence shown here is derived from an EMBL/GenBank/DDBJ whole genome shotgun (WGS) entry which is preliminary data.</text>
</comment>
<protein>
    <submittedName>
        <fullName evidence="15">Methyl-accepting chemotaxis sensory transducer with TarH sensor</fullName>
    </submittedName>
</protein>
<dbReference type="InterPro" id="IPR004089">
    <property type="entry name" value="MCPsignal_dom"/>
</dbReference>
<dbReference type="FunFam" id="1.10.287.950:FF:000001">
    <property type="entry name" value="Methyl-accepting chemotaxis sensory transducer"/>
    <property type="match status" value="1"/>
</dbReference>
<keyword evidence="6 12" id="KW-0812">Transmembrane</keyword>
<dbReference type="EMBL" id="SLXH01000036">
    <property type="protein sequence ID" value="TCP12681.1"/>
    <property type="molecule type" value="Genomic_DNA"/>
</dbReference>
<keyword evidence="16" id="KW-1185">Reference proteome</keyword>
<evidence type="ECO:0000256" key="1">
    <source>
        <dbReference type="ARBA" id="ARBA00004429"/>
    </source>
</evidence>
<dbReference type="PROSITE" id="PS50885">
    <property type="entry name" value="HAMP"/>
    <property type="match status" value="1"/>
</dbReference>
<evidence type="ECO:0000313" key="16">
    <source>
        <dbReference type="Proteomes" id="UP000295182"/>
    </source>
</evidence>
<dbReference type="GO" id="GO:0004888">
    <property type="term" value="F:transmembrane signaling receptor activity"/>
    <property type="evidence" value="ECO:0007669"/>
    <property type="project" value="InterPro"/>
</dbReference>
<evidence type="ECO:0000259" key="13">
    <source>
        <dbReference type="PROSITE" id="PS50111"/>
    </source>
</evidence>
<dbReference type="PANTHER" id="PTHR43531">
    <property type="entry name" value="PROTEIN ICFG"/>
    <property type="match status" value="1"/>
</dbReference>
<dbReference type="Gene3D" id="1.10.287.950">
    <property type="entry name" value="Methyl-accepting chemotaxis protein"/>
    <property type="match status" value="1"/>
</dbReference>
<keyword evidence="4" id="KW-0145">Chemotaxis</keyword>
<dbReference type="SUPFAM" id="SSF58104">
    <property type="entry name" value="Methyl-accepting chemotaxis protein (MCP) signaling domain"/>
    <property type="match status" value="1"/>
</dbReference>
<keyword evidence="7 12" id="KW-1133">Transmembrane helix</keyword>
<dbReference type="Pfam" id="PF02203">
    <property type="entry name" value="TarH"/>
    <property type="match status" value="1"/>
</dbReference>
<feature type="transmembrane region" description="Helical" evidence="12">
    <location>
        <begin position="212"/>
        <end position="232"/>
    </location>
</feature>
<evidence type="ECO:0000256" key="11">
    <source>
        <dbReference type="PROSITE-ProRule" id="PRU00284"/>
    </source>
</evidence>
<organism evidence="15 16">
    <name type="scientific">Simplicispira metamorpha</name>
    <dbReference type="NCBI Taxonomy" id="80881"/>
    <lineage>
        <taxon>Bacteria</taxon>
        <taxon>Pseudomonadati</taxon>
        <taxon>Pseudomonadota</taxon>
        <taxon>Betaproteobacteria</taxon>
        <taxon>Burkholderiales</taxon>
        <taxon>Comamonadaceae</taxon>
        <taxon>Simplicispira</taxon>
    </lineage>
</organism>
<sequence length="572" mass="59645">MTASTSSRALTPVALKATRWRPSWRLSTRLSVAFGLVLGLLLVITAVALHRMQRIDAHTTRMQEVNHSRIAVIQTMMNAVNEVTVAMLGVTLVVDEVDAKEQADLLAKGLERYRNARAQFKTLSEAAPDPEQDAMLAALEKVATRGLDSADYVRDALRSGNSNLGNIFRQRNPTPLQHEWLDQLRAQAQHEAQGAAAQGQAIQAEFALARQWLLGAAGAAIAISVVAGILILRSVTRPLAQAIDHAQRIAQGDLTGDIVATGTDETSDLLTALGRMQQQLRTLVASIHDSAGGITLASREIAQGNQDLSTRTEQAASDLQSTAISVGELAGVVRASAASAAQADALARQAASTASQGGEVVASVETVMDEILSGARRIADIVGVIDSIAFQTNILALNAAVEAAHAGSQGRGFAVVATEVRSLAQRVVAAAHDIKQLIELSLASANHGSQLARNAGETMQHIVTSVQRVAATIGEVATAAGTQSSGIEDVSAAVGRLDDMTQRNAALVEQSAAAAQALEHQAVQLEELVGVFHGAPSQGRHSGAPGAALKYESKQAVALAGHAPAAMVIGAI</sequence>
<keyword evidence="3" id="KW-0488">Methylation</keyword>
<evidence type="ECO:0000256" key="7">
    <source>
        <dbReference type="ARBA" id="ARBA00022989"/>
    </source>
</evidence>
<dbReference type="SMART" id="SM00283">
    <property type="entry name" value="MA"/>
    <property type="match status" value="1"/>
</dbReference>
<dbReference type="InterPro" id="IPR003122">
    <property type="entry name" value="Tar_rcpt_lig-bd"/>
</dbReference>
<dbReference type="SMART" id="SM00304">
    <property type="entry name" value="HAMP"/>
    <property type="match status" value="1"/>
</dbReference>
<keyword evidence="5" id="KW-0997">Cell inner membrane</keyword>
<dbReference type="PRINTS" id="PR00260">
    <property type="entry name" value="CHEMTRNSDUCR"/>
</dbReference>
<dbReference type="AlphaFoldDB" id="A0A4R2MTI2"/>
<comment type="similarity">
    <text evidence="10">Belongs to the methyl-accepting chemotaxis (MCP) protein family.</text>
</comment>
<dbReference type="OrthoDB" id="9763018at2"/>